<gene>
    <name evidence="2" type="ORF">ACFFPI_06740</name>
</gene>
<sequence>MKFSVVAGLFTLYAGSAVLCPLVSVGLFYAQRAAARQPADRPIPVLVEG</sequence>
<reference evidence="2 3" key="1">
    <citation type="submission" date="2024-09" db="EMBL/GenBank/DDBJ databases">
        <authorList>
            <person name="Sun Q."/>
            <person name="Mori K."/>
        </authorList>
    </citation>
    <scope>NUCLEOTIDE SEQUENCE [LARGE SCALE GENOMIC DNA]</scope>
    <source>
        <strain evidence="2 3">JCM 13519</strain>
    </source>
</reference>
<organism evidence="2 3">
    <name type="scientific">Arthrobacter methylotrophus</name>
    <dbReference type="NCBI Taxonomy" id="121291"/>
    <lineage>
        <taxon>Bacteria</taxon>
        <taxon>Bacillati</taxon>
        <taxon>Actinomycetota</taxon>
        <taxon>Actinomycetes</taxon>
        <taxon>Micrococcales</taxon>
        <taxon>Micrococcaceae</taxon>
        <taxon>Arthrobacter</taxon>
    </lineage>
</organism>
<evidence type="ECO:0000256" key="1">
    <source>
        <dbReference type="SAM" id="Phobius"/>
    </source>
</evidence>
<comment type="caution">
    <text evidence="2">The sequence shown here is derived from an EMBL/GenBank/DDBJ whole genome shotgun (WGS) entry which is preliminary data.</text>
</comment>
<name>A0ABV5UMU8_9MICC</name>
<proteinExistence type="predicted"/>
<keyword evidence="1" id="KW-1133">Transmembrane helix</keyword>
<keyword evidence="1" id="KW-0472">Membrane</keyword>
<keyword evidence="3" id="KW-1185">Reference proteome</keyword>
<dbReference type="Proteomes" id="UP001589536">
    <property type="component" value="Unassembled WGS sequence"/>
</dbReference>
<protein>
    <submittedName>
        <fullName evidence="2">Uncharacterized protein</fullName>
    </submittedName>
</protein>
<evidence type="ECO:0000313" key="2">
    <source>
        <dbReference type="EMBL" id="MFB9713848.1"/>
    </source>
</evidence>
<accession>A0ABV5UMU8</accession>
<feature type="transmembrane region" description="Helical" evidence="1">
    <location>
        <begin position="6"/>
        <end position="30"/>
    </location>
</feature>
<dbReference type="RefSeq" id="WP_345052213.1">
    <property type="nucleotide sequence ID" value="NZ_BAABED010000001.1"/>
</dbReference>
<dbReference type="EMBL" id="JBHMBH010000018">
    <property type="protein sequence ID" value="MFB9713848.1"/>
    <property type="molecule type" value="Genomic_DNA"/>
</dbReference>
<keyword evidence="1" id="KW-0812">Transmembrane</keyword>
<evidence type="ECO:0000313" key="3">
    <source>
        <dbReference type="Proteomes" id="UP001589536"/>
    </source>
</evidence>